<evidence type="ECO:0000256" key="6">
    <source>
        <dbReference type="ARBA" id="ARBA00023170"/>
    </source>
</evidence>
<name>A0A815RWL7_9BILA</name>
<evidence type="ECO:0000313" key="12">
    <source>
        <dbReference type="Proteomes" id="UP000663832"/>
    </source>
</evidence>
<evidence type="ECO:0000259" key="9">
    <source>
        <dbReference type="PROSITE" id="PS50262"/>
    </source>
</evidence>
<comment type="subcellular location">
    <subcellularLocation>
        <location evidence="1">Membrane</location>
        <topology evidence="1">Multi-pass membrane protein</topology>
    </subcellularLocation>
</comment>
<keyword evidence="7" id="KW-0807">Transducer</keyword>
<accession>A0A815RWL7</accession>
<reference evidence="11" key="1">
    <citation type="submission" date="2021-02" db="EMBL/GenBank/DDBJ databases">
        <authorList>
            <person name="Nowell W R."/>
        </authorList>
    </citation>
    <scope>NUCLEOTIDE SEQUENCE</scope>
</reference>
<feature type="transmembrane region" description="Helical" evidence="8">
    <location>
        <begin position="21"/>
        <end position="42"/>
    </location>
</feature>
<dbReference type="Proteomes" id="UP000663877">
    <property type="component" value="Unassembled WGS sequence"/>
</dbReference>
<keyword evidence="2 8" id="KW-0812">Transmembrane</keyword>
<feature type="domain" description="G-protein coupled receptors family 1 profile" evidence="9">
    <location>
        <begin position="33"/>
        <end position="278"/>
    </location>
</feature>
<keyword evidence="4" id="KW-0297">G-protein coupled receptor</keyword>
<dbReference type="GO" id="GO:0016020">
    <property type="term" value="C:membrane"/>
    <property type="evidence" value="ECO:0007669"/>
    <property type="project" value="UniProtKB-SubCell"/>
</dbReference>
<dbReference type="Pfam" id="PF00001">
    <property type="entry name" value="7tm_1"/>
    <property type="match status" value="1"/>
</dbReference>
<dbReference type="GO" id="GO:0004930">
    <property type="term" value="F:G protein-coupled receptor activity"/>
    <property type="evidence" value="ECO:0007669"/>
    <property type="project" value="UniProtKB-KW"/>
</dbReference>
<evidence type="ECO:0000313" key="10">
    <source>
        <dbReference type="EMBL" id="CAF1140523.1"/>
    </source>
</evidence>
<keyword evidence="5 8" id="KW-0472">Membrane</keyword>
<evidence type="ECO:0000256" key="5">
    <source>
        <dbReference type="ARBA" id="ARBA00023136"/>
    </source>
</evidence>
<dbReference type="InterPro" id="IPR050125">
    <property type="entry name" value="GPCR_opsins"/>
</dbReference>
<organism evidence="11 12">
    <name type="scientific">Adineta steineri</name>
    <dbReference type="NCBI Taxonomy" id="433720"/>
    <lineage>
        <taxon>Eukaryota</taxon>
        <taxon>Metazoa</taxon>
        <taxon>Spiralia</taxon>
        <taxon>Gnathifera</taxon>
        <taxon>Rotifera</taxon>
        <taxon>Eurotatoria</taxon>
        <taxon>Bdelloidea</taxon>
        <taxon>Adinetida</taxon>
        <taxon>Adinetidae</taxon>
        <taxon>Adineta</taxon>
    </lineage>
</organism>
<comment type="caution">
    <text evidence="11">The sequence shown here is derived from an EMBL/GenBank/DDBJ whole genome shotgun (WGS) entry which is preliminary data.</text>
</comment>
<keyword evidence="12" id="KW-1185">Reference proteome</keyword>
<evidence type="ECO:0000256" key="4">
    <source>
        <dbReference type="ARBA" id="ARBA00023040"/>
    </source>
</evidence>
<feature type="transmembrane region" description="Helical" evidence="8">
    <location>
        <begin position="229"/>
        <end position="252"/>
    </location>
</feature>
<dbReference type="Proteomes" id="UP000663832">
    <property type="component" value="Unassembled WGS sequence"/>
</dbReference>
<dbReference type="SUPFAM" id="SSF81321">
    <property type="entry name" value="Family A G protein-coupled receptor-like"/>
    <property type="match status" value="1"/>
</dbReference>
<dbReference type="CDD" id="cd00637">
    <property type="entry name" value="7tm_classA_rhodopsin-like"/>
    <property type="match status" value="1"/>
</dbReference>
<evidence type="ECO:0000256" key="8">
    <source>
        <dbReference type="SAM" id="Phobius"/>
    </source>
</evidence>
<dbReference type="AlphaFoldDB" id="A0A815RWL7"/>
<sequence length="305" mass="35659">MSFQNNSNVTNLEIWIIPCDILQLVLNVVAAVLAIIFLFFVAIDKKCHTIPMMLTINSCLSEFILTNTLFWAGIFTLINDLQQIQYKDSFCVFRCYLIHCGCFLQGHSYLLQAIYRYIKIIYPSRLSWQSRQSQLLLIGTIWILAFVHAIPFLFFDGIVYNVDNQVCQMILGFYFLMIYMMFVDYILPMILIMLVYFKLLRYVKKMGKRVTSTNTLSRAQRELKMVRRAVIMITTIITVGFPFTLFMIMAFFDSAPKYHFRIIFLFGSLSILVVMIILFQFTDSLKISIIKRITKRSNKVLPTLS</sequence>
<feature type="transmembrane region" description="Helical" evidence="8">
    <location>
        <begin position="174"/>
        <end position="199"/>
    </location>
</feature>
<evidence type="ECO:0000256" key="1">
    <source>
        <dbReference type="ARBA" id="ARBA00004141"/>
    </source>
</evidence>
<dbReference type="OrthoDB" id="10292492at2759"/>
<keyword evidence="3 8" id="KW-1133">Transmembrane helix</keyword>
<feature type="transmembrane region" description="Helical" evidence="8">
    <location>
        <begin position="135"/>
        <end position="154"/>
    </location>
</feature>
<dbReference type="PANTHER" id="PTHR24240">
    <property type="entry name" value="OPSIN"/>
    <property type="match status" value="1"/>
</dbReference>
<feature type="transmembrane region" description="Helical" evidence="8">
    <location>
        <begin position="258"/>
        <end position="282"/>
    </location>
</feature>
<keyword evidence="6" id="KW-0675">Receptor</keyword>
<evidence type="ECO:0000313" key="11">
    <source>
        <dbReference type="EMBL" id="CAF1482549.1"/>
    </source>
</evidence>
<dbReference type="InterPro" id="IPR017452">
    <property type="entry name" value="GPCR_Rhodpsn_7TM"/>
</dbReference>
<dbReference type="EMBL" id="CAJNOI010000157">
    <property type="protein sequence ID" value="CAF1140523.1"/>
    <property type="molecule type" value="Genomic_DNA"/>
</dbReference>
<evidence type="ECO:0000256" key="2">
    <source>
        <dbReference type="ARBA" id="ARBA00022692"/>
    </source>
</evidence>
<dbReference type="Gene3D" id="1.20.1070.10">
    <property type="entry name" value="Rhodopsin 7-helix transmembrane proteins"/>
    <property type="match status" value="1"/>
</dbReference>
<gene>
    <name evidence="10" type="ORF">BJG266_LOCUS23519</name>
    <name evidence="11" type="ORF">QVE165_LOCUS42333</name>
</gene>
<dbReference type="EMBL" id="CAJNOM010000520">
    <property type="protein sequence ID" value="CAF1482549.1"/>
    <property type="molecule type" value="Genomic_DNA"/>
</dbReference>
<dbReference type="InterPro" id="IPR000276">
    <property type="entry name" value="GPCR_Rhodpsn"/>
</dbReference>
<evidence type="ECO:0000256" key="3">
    <source>
        <dbReference type="ARBA" id="ARBA00022989"/>
    </source>
</evidence>
<dbReference type="PROSITE" id="PS50262">
    <property type="entry name" value="G_PROTEIN_RECEP_F1_2"/>
    <property type="match status" value="1"/>
</dbReference>
<protein>
    <recommendedName>
        <fullName evidence="9">G-protein coupled receptors family 1 profile domain-containing protein</fullName>
    </recommendedName>
</protein>
<evidence type="ECO:0000256" key="7">
    <source>
        <dbReference type="ARBA" id="ARBA00023224"/>
    </source>
</evidence>
<feature type="transmembrane region" description="Helical" evidence="8">
    <location>
        <begin position="54"/>
        <end position="76"/>
    </location>
</feature>
<proteinExistence type="predicted"/>